<keyword evidence="1" id="KW-0328">Glycosyltransferase</keyword>
<accession>A0A0F0LFU7</accession>
<organism evidence="1 2">
    <name type="scientific">Microbacterium azadirachtae</name>
    <dbReference type="NCBI Taxonomy" id="582680"/>
    <lineage>
        <taxon>Bacteria</taxon>
        <taxon>Bacillati</taxon>
        <taxon>Actinomycetota</taxon>
        <taxon>Actinomycetes</taxon>
        <taxon>Micrococcales</taxon>
        <taxon>Microbacteriaceae</taxon>
        <taxon>Microbacterium</taxon>
    </lineage>
</organism>
<sequence>MSASGSRELRVLGLFDHAGMGRDQRRERGAERIAGPYRVDLLAAHGIDLVTVPPARAALHLKLRDVAEHRSGVAQDLALRGARHAFRADAVLCLLEDKAVLPAALRRRRIPPYARPPIVAVSCWWAEEILHGSDEQRRRIARTARALDAIVVFSQNQAEAFARIGVADKVVPVPFGVDEAWYTPAEPVRPRLQVAAMGIDRGRDYLTLVDAARLTPEIRYDLFTQPERFAEIPLPPNVAVHAPVPMPAHRDNLRAADLVIVPTYDLAYPTGQSVLLEAMACGRCTAVTRTAAMAEYLDDGRSNLALPLHDPEGVARVVRRAIGDPGLRHRVGDAARAEVETRLTFDRTWARVAEVLREVAGRGERLR</sequence>
<dbReference type="Pfam" id="PF13692">
    <property type="entry name" value="Glyco_trans_1_4"/>
    <property type="match status" value="1"/>
</dbReference>
<dbReference type="GO" id="GO:0102710">
    <property type="term" value="F:D-inositol-3-phosphate glycosyltransferase activity"/>
    <property type="evidence" value="ECO:0007669"/>
    <property type="project" value="UniProtKB-EC"/>
</dbReference>
<dbReference type="EMBL" id="JYIX01000039">
    <property type="protein sequence ID" value="KJL31155.1"/>
    <property type="molecule type" value="Genomic_DNA"/>
</dbReference>
<keyword evidence="1" id="KW-0808">Transferase</keyword>
<dbReference type="STRING" id="582680.RS86_03271"/>
<dbReference type="SUPFAM" id="SSF53756">
    <property type="entry name" value="UDP-Glycosyltransferase/glycogen phosphorylase"/>
    <property type="match status" value="1"/>
</dbReference>
<dbReference type="AlphaFoldDB" id="A0A0F0LFU7"/>
<dbReference type="RefSeq" id="WP_045273343.1">
    <property type="nucleotide sequence ID" value="NZ_JYIX01000039.1"/>
</dbReference>
<dbReference type="Proteomes" id="UP000033740">
    <property type="component" value="Unassembled WGS sequence"/>
</dbReference>
<dbReference type="EC" id="2.4.1.250" evidence="1"/>
<dbReference type="CDD" id="cd03801">
    <property type="entry name" value="GT4_PimA-like"/>
    <property type="match status" value="1"/>
</dbReference>
<evidence type="ECO:0000313" key="2">
    <source>
        <dbReference type="Proteomes" id="UP000033740"/>
    </source>
</evidence>
<proteinExistence type="predicted"/>
<dbReference type="PANTHER" id="PTHR12526">
    <property type="entry name" value="GLYCOSYLTRANSFERASE"/>
    <property type="match status" value="1"/>
</dbReference>
<reference evidence="1 2" key="1">
    <citation type="submission" date="2015-02" db="EMBL/GenBank/DDBJ databases">
        <title>Draft genome sequences of ten Microbacterium spp. with emphasis on heavy metal contaminated environments.</title>
        <authorList>
            <person name="Corretto E."/>
        </authorList>
    </citation>
    <scope>NUCLEOTIDE SEQUENCE [LARGE SCALE GENOMIC DNA]</scope>
    <source>
        <strain evidence="1 2">ARN176</strain>
    </source>
</reference>
<dbReference type="Gene3D" id="3.40.50.2000">
    <property type="entry name" value="Glycogen Phosphorylase B"/>
    <property type="match status" value="2"/>
</dbReference>
<dbReference type="PATRIC" id="fig|582680.6.peg.3353"/>
<protein>
    <submittedName>
        <fullName evidence="1">D-inositol-3-phosphate glycosyltransferase</fullName>
        <ecNumber evidence="1">2.4.1.250</ecNumber>
    </submittedName>
</protein>
<evidence type="ECO:0000313" key="1">
    <source>
        <dbReference type="EMBL" id="KJL31155.1"/>
    </source>
</evidence>
<name>A0A0F0LFU7_9MICO</name>
<comment type="caution">
    <text evidence="1">The sequence shown here is derived from an EMBL/GenBank/DDBJ whole genome shotgun (WGS) entry which is preliminary data.</text>
</comment>
<dbReference type="PANTHER" id="PTHR12526:SF590">
    <property type="entry name" value="ALPHA-MALTOSE-1-PHOSPHATE SYNTHASE"/>
    <property type="match status" value="1"/>
</dbReference>
<keyword evidence="2" id="KW-1185">Reference proteome</keyword>
<gene>
    <name evidence="1" type="primary">mshA_4</name>
    <name evidence="1" type="ORF">RS86_03271</name>
</gene>